<dbReference type="InterPro" id="IPR036514">
    <property type="entry name" value="SGNH_hydro_sf"/>
</dbReference>
<evidence type="ECO:0000256" key="1">
    <source>
        <dbReference type="ARBA" id="ARBA00008668"/>
    </source>
</evidence>
<dbReference type="FunFam" id="3.40.50.1110:FF:000002">
    <property type="entry name" value="isoamyl acetate-hydrolyzing esterase 1 homolog"/>
    <property type="match status" value="1"/>
</dbReference>
<name>A0A8J4W5W1_9ROSI</name>
<dbReference type="PANTHER" id="PTHR14209:SF9">
    <property type="entry name" value="GDSL ESTERASE_LIPASE CPRD49"/>
    <property type="match status" value="1"/>
</dbReference>
<keyword evidence="6" id="KW-1185">Reference proteome</keyword>
<dbReference type="InterPro" id="IPR045136">
    <property type="entry name" value="Iah1-like"/>
</dbReference>
<dbReference type="CDD" id="cd01838">
    <property type="entry name" value="Isoamyl_acetate_hydrolase_like"/>
    <property type="match status" value="1"/>
</dbReference>
<evidence type="ECO:0000256" key="3">
    <source>
        <dbReference type="ARBA" id="ARBA00022963"/>
    </source>
</evidence>
<dbReference type="Gene3D" id="3.40.50.1110">
    <property type="entry name" value="SGNH hydrolase"/>
    <property type="match status" value="1"/>
</dbReference>
<dbReference type="Proteomes" id="UP000737018">
    <property type="component" value="Unassembled WGS sequence"/>
</dbReference>
<dbReference type="AlphaFoldDB" id="A0A8J4W5W1"/>
<reference evidence="5" key="1">
    <citation type="submission" date="2020-03" db="EMBL/GenBank/DDBJ databases">
        <title>Castanea mollissima Vanexum genome sequencing.</title>
        <authorList>
            <person name="Staton M."/>
        </authorList>
    </citation>
    <scope>NUCLEOTIDE SEQUENCE</scope>
    <source>
        <tissue evidence="5">Leaf</tissue>
    </source>
</reference>
<feature type="domain" description="SGNH hydrolase-type esterase" evidence="4">
    <location>
        <begin position="11"/>
        <end position="196"/>
    </location>
</feature>
<dbReference type="OrthoDB" id="671439at2759"/>
<dbReference type="GO" id="GO:0016042">
    <property type="term" value="P:lipid catabolic process"/>
    <property type="evidence" value="ECO:0007669"/>
    <property type="project" value="UniProtKB-KW"/>
</dbReference>
<sequence>MVGPMRPQFVLFGSSIVQLSYSNEGWGAILADRYARKADILLRGYNGWTSRHALQVLDQVFPKDAAVQPSLVIVYFGGNDSMRAHPSGLSPHVPLPEYVENMRTIATHLKSLSEKTRIIFLSALPVNKAKIREVYSNDVAELRTNESCQIYSEACLNLCREMDIKAIDLWTAIQKKDGWATDCFTDGIHLSSEGSKIVVKEILKVFREADWEPSLLWKSLPTEFEQGLVLLGHKKLIMEKLAEEEAEQKVKGEAKKEIHLDFASMNLTEKDEGKRVQETEEQGDDEDIFAKARAVLDNLETSIPSASSNMDFVNLNETLLCIRSYLVNSVDEVLLDDVAQEIKERIEALNHVISHTPNPRAAFKIQVADALQDLTTASNELMQAEQERCKAQAKVNRRVQKKIEAKAFVDGLLQQNEVSRQSESLSRSEEEMKNLTIEVGLTEITGH</sequence>
<proteinExistence type="inferred from homology"/>
<evidence type="ECO:0000313" key="5">
    <source>
        <dbReference type="EMBL" id="KAF3974336.1"/>
    </source>
</evidence>
<comment type="caution">
    <text evidence="5">The sequence shown here is derived from an EMBL/GenBank/DDBJ whole genome shotgun (WGS) entry which is preliminary data.</text>
</comment>
<dbReference type="SUPFAM" id="SSF52266">
    <property type="entry name" value="SGNH hydrolase"/>
    <property type="match status" value="1"/>
</dbReference>
<keyword evidence="3" id="KW-0442">Lipid degradation</keyword>
<keyword evidence="2" id="KW-0378">Hydrolase</keyword>
<protein>
    <recommendedName>
        <fullName evidence="4">SGNH hydrolase-type esterase domain-containing protein</fullName>
    </recommendedName>
</protein>
<comment type="similarity">
    <text evidence="1">Belongs to the 'GDSL' lipolytic enzyme family.</text>
</comment>
<gene>
    <name evidence="5" type="ORF">CMV_002323</name>
</gene>
<evidence type="ECO:0000259" key="4">
    <source>
        <dbReference type="Pfam" id="PF13472"/>
    </source>
</evidence>
<accession>A0A8J4W5W1</accession>
<dbReference type="InterPro" id="IPR013830">
    <property type="entry name" value="SGNH_hydro"/>
</dbReference>
<organism evidence="5 6">
    <name type="scientific">Castanea mollissima</name>
    <name type="common">Chinese chestnut</name>
    <dbReference type="NCBI Taxonomy" id="60419"/>
    <lineage>
        <taxon>Eukaryota</taxon>
        <taxon>Viridiplantae</taxon>
        <taxon>Streptophyta</taxon>
        <taxon>Embryophyta</taxon>
        <taxon>Tracheophyta</taxon>
        <taxon>Spermatophyta</taxon>
        <taxon>Magnoliopsida</taxon>
        <taxon>eudicotyledons</taxon>
        <taxon>Gunneridae</taxon>
        <taxon>Pentapetalae</taxon>
        <taxon>rosids</taxon>
        <taxon>fabids</taxon>
        <taxon>Fagales</taxon>
        <taxon>Fagaceae</taxon>
        <taxon>Castanea</taxon>
    </lineage>
</organism>
<keyword evidence="3" id="KW-0443">Lipid metabolism</keyword>
<evidence type="ECO:0000313" key="6">
    <source>
        <dbReference type="Proteomes" id="UP000737018"/>
    </source>
</evidence>
<dbReference type="EMBL" id="JRKL02000165">
    <property type="protein sequence ID" value="KAF3974336.1"/>
    <property type="molecule type" value="Genomic_DNA"/>
</dbReference>
<dbReference type="GO" id="GO:0016787">
    <property type="term" value="F:hydrolase activity"/>
    <property type="evidence" value="ECO:0007669"/>
    <property type="project" value="UniProtKB-KW"/>
</dbReference>
<dbReference type="PANTHER" id="PTHR14209">
    <property type="entry name" value="ISOAMYL ACETATE-HYDROLYZING ESTERASE 1"/>
    <property type="match status" value="1"/>
</dbReference>
<dbReference type="Pfam" id="PF13472">
    <property type="entry name" value="Lipase_GDSL_2"/>
    <property type="match status" value="1"/>
</dbReference>
<evidence type="ECO:0000256" key="2">
    <source>
        <dbReference type="ARBA" id="ARBA00022801"/>
    </source>
</evidence>